<dbReference type="EMBL" id="CDMZ01005847">
    <property type="protein sequence ID" value="CEM55154.1"/>
    <property type="molecule type" value="Genomic_DNA"/>
</dbReference>
<protein>
    <submittedName>
        <fullName evidence="2">Uncharacterized protein</fullName>
    </submittedName>
</protein>
<feature type="compositionally biased region" description="Basic and acidic residues" evidence="1">
    <location>
        <begin position="37"/>
        <end position="53"/>
    </location>
</feature>
<proteinExistence type="predicted"/>
<feature type="compositionally biased region" description="Basic and acidic residues" evidence="1">
    <location>
        <begin position="77"/>
        <end position="101"/>
    </location>
</feature>
<accession>A0A0G4ID89</accession>
<reference evidence="2" key="1">
    <citation type="submission" date="2014-11" db="EMBL/GenBank/DDBJ databases">
        <authorList>
            <person name="Otto D Thomas"/>
            <person name="Naeem Raeece"/>
        </authorList>
    </citation>
    <scope>NUCLEOTIDE SEQUENCE</scope>
</reference>
<evidence type="ECO:0000313" key="2">
    <source>
        <dbReference type="EMBL" id="CEM55154.1"/>
    </source>
</evidence>
<feature type="compositionally biased region" description="Polar residues" evidence="1">
    <location>
        <begin position="1"/>
        <end position="12"/>
    </location>
</feature>
<name>A0A0G4ID89_9ALVE</name>
<dbReference type="AlphaFoldDB" id="A0A0G4ID89"/>
<evidence type="ECO:0000256" key="1">
    <source>
        <dbReference type="SAM" id="MobiDB-lite"/>
    </source>
</evidence>
<feature type="region of interest" description="Disordered" evidence="1">
    <location>
        <begin position="1"/>
        <end position="101"/>
    </location>
</feature>
<gene>
    <name evidence="2" type="ORF">Cvel_13309</name>
</gene>
<organism evidence="2">
    <name type="scientific">Chromera velia CCMP2878</name>
    <dbReference type="NCBI Taxonomy" id="1169474"/>
    <lineage>
        <taxon>Eukaryota</taxon>
        <taxon>Sar</taxon>
        <taxon>Alveolata</taxon>
        <taxon>Colpodellida</taxon>
        <taxon>Chromeraceae</taxon>
        <taxon>Chromera</taxon>
    </lineage>
</organism>
<dbReference type="VEuPathDB" id="CryptoDB:Cvel_13309"/>
<sequence>MKASMWSVNVLSKRNLPRRIPSGNPAVLSSKRRRRKLEIEENLKKKEEEEKAKRSGPSGSEERPTQKLPLSASSVKNTDKESGAPEKNVTEHDRACFLKRK</sequence>